<feature type="transmembrane region" description="Helical" evidence="4">
    <location>
        <begin position="124"/>
        <end position="146"/>
    </location>
</feature>
<dbReference type="Pfam" id="PF07690">
    <property type="entry name" value="MFS_1"/>
    <property type="match status" value="1"/>
</dbReference>
<dbReference type="PANTHER" id="PTHR23534">
    <property type="entry name" value="MFS PERMEASE"/>
    <property type="match status" value="1"/>
</dbReference>
<dbReference type="PANTHER" id="PTHR23534:SF1">
    <property type="entry name" value="MAJOR FACILITATOR SUPERFAMILY PROTEIN"/>
    <property type="match status" value="1"/>
</dbReference>
<reference evidence="7" key="1">
    <citation type="submission" date="2023-07" db="EMBL/GenBank/DDBJ databases">
        <title>Verminephrobacter genomes.</title>
        <authorList>
            <person name="Lund M.B."/>
        </authorList>
    </citation>
    <scope>NUCLEOTIDE SEQUENCE [LARGE SCALE GENOMIC DNA]</scope>
    <source>
        <strain evidence="7">AtM5-05</strain>
    </source>
</reference>
<dbReference type="PROSITE" id="PS50850">
    <property type="entry name" value="MFS"/>
    <property type="match status" value="1"/>
</dbReference>
<dbReference type="InterPro" id="IPR020846">
    <property type="entry name" value="MFS_dom"/>
</dbReference>
<feature type="domain" description="Major facilitator superfamily (MFS) profile" evidence="5">
    <location>
        <begin position="200"/>
        <end position="389"/>
    </location>
</feature>
<gene>
    <name evidence="6" type="ORF">D5039_15240</name>
</gene>
<keyword evidence="7" id="KW-1185">Reference proteome</keyword>
<name>A0ABT3KXB2_9BURK</name>
<sequence length="389" mass="39520">MLVVCQALYVCASAIGLTLTGLVGAMLAPARSLATLPFALVIVATALGTIPVSLAMANRGRRPLFVLGACAGVLGGALAAWAIADRSFAGFCLANMLLGLFQACAQYYRFAATEAASVALKPRAIGLVIGGGVVAAIVGPTLAAWARDIWAPHTFAGSYLAVMALAGASTLVLSQLNLAPDAAPRAGEASMPLRTLARNPCFIAAVSNSALGYAIMIFVMTATPLAVVACGLSVGEAASVIQWHLLSMFAPGFFTGRLIARWGVTCVLLSGAALFVAGVMLALSGTSLAHFGGALALNGLAWNFMFVGGSTLLTQGLANAGAADRARAQAANEFITFAVVATGSLLAGATFNSQGWNTVNGLVLPFVALAALSTLWLWRTSKPRATATG</sequence>
<keyword evidence="1 4" id="KW-0812">Transmembrane</keyword>
<proteinExistence type="predicted"/>
<keyword evidence="2 4" id="KW-1133">Transmembrane helix</keyword>
<feature type="transmembrane region" description="Helical" evidence="4">
    <location>
        <begin position="7"/>
        <end position="28"/>
    </location>
</feature>
<evidence type="ECO:0000256" key="1">
    <source>
        <dbReference type="ARBA" id="ARBA00022692"/>
    </source>
</evidence>
<feature type="transmembrane region" description="Helical" evidence="4">
    <location>
        <begin position="359"/>
        <end position="378"/>
    </location>
</feature>
<protein>
    <submittedName>
        <fullName evidence="6">MFS transporter</fullName>
    </submittedName>
</protein>
<feature type="transmembrane region" description="Helical" evidence="4">
    <location>
        <begin position="64"/>
        <end position="82"/>
    </location>
</feature>
<evidence type="ECO:0000313" key="7">
    <source>
        <dbReference type="Proteomes" id="UP001208935"/>
    </source>
</evidence>
<dbReference type="InterPro" id="IPR036259">
    <property type="entry name" value="MFS_trans_sf"/>
</dbReference>
<dbReference type="SUPFAM" id="SSF103473">
    <property type="entry name" value="MFS general substrate transporter"/>
    <property type="match status" value="1"/>
</dbReference>
<evidence type="ECO:0000256" key="4">
    <source>
        <dbReference type="SAM" id="Phobius"/>
    </source>
</evidence>
<feature type="transmembrane region" description="Helical" evidence="4">
    <location>
        <begin position="289"/>
        <end position="313"/>
    </location>
</feature>
<dbReference type="EMBL" id="QZCW01000003">
    <property type="protein sequence ID" value="MCW5322460.1"/>
    <property type="molecule type" value="Genomic_DNA"/>
</dbReference>
<feature type="transmembrane region" description="Helical" evidence="4">
    <location>
        <begin position="258"/>
        <end position="283"/>
    </location>
</feature>
<evidence type="ECO:0000259" key="5">
    <source>
        <dbReference type="PROSITE" id="PS50850"/>
    </source>
</evidence>
<feature type="transmembrane region" description="Helical" evidence="4">
    <location>
        <begin position="34"/>
        <end position="57"/>
    </location>
</feature>
<evidence type="ECO:0000256" key="2">
    <source>
        <dbReference type="ARBA" id="ARBA00022989"/>
    </source>
</evidence>
<evidence type="ECO:0000313" key="6">
    <source>
        <dbReference type="EMBL" id="MCW5322460.1"/>
    </source>
</evidence>
<dbReference type="Gene3D" id="1.20.1250.20">
    <property type="entry name" value="MFS general substrate transporter like domains"/>
    <property type="match status" value="1"/>
</dbReference>
<dbReference type="InterPro" id="IPR011701">
    <property type="entry name" value="MFS"/>
</dbReference>
<evidence type="ECO:0000256" key="3">
    <source>
        <dbReference type="ARBA" id="ARBA00023136"/>
    </source>
</evidence>
<feature type="transmembrane region" description="Helical" evidence="4">
    <location>
        <begin position="334"/>
        <end position="353"/>
    </location>
</feature>
<feature type="transmembrane region" description="Helical" evidence="4">
    <location>
        <begin position="158"/>
        <end position="179"/>
    </location>
</feature>
<dbReference type="Proteomes" id="UP001208935">
    <property type="component" value="Unassembled WGS sequence"/>
</dbReference>
<comment type="caution">
    <text evidence="6">The sequence shown here is derived from an EMBL/GenBank/DDBJ whole genome shotgun (WGS) entry which is preliminary data.</text>
</comment>
<feature type="transmembrane region" description="Helical" evidence="4">
    <location>
        <begin position="200"/>
        <end position="219"/>
    </location>
</feature>
<feature type="transmembrane region" description="Helical" evidence="4">
    <location>
        <begin position="225"/>
        <end position="246"/>
    </location>
</feature>
<accession>A0ABT3KXB2</accession>
<feature type="transmembrane region" description="Helical" evidence="4">
    <location>
        <begin position="88"/>
        <end position="112"/>
    </location>
</feature>
<organism evidence="6 7">
    <name type="scientific">Verminephrobacter aporrectodeae subsp. tuberculatae</name>
    <dbReference type="NCBI Taxonomy" id="1110392"/>
    <lineage>
        <taxon>Bacteria</taxon>
        <taxon>Pseudomonadati</taxon>
        <taxon>Pseudomonadota</taxon>
        <taxon>Betaproteobacteria</taxon>
        <taxon>Burkholderiales</taxon>
        <taxon>Comamonadaceae</taxon>
        <taxon>Verminephrobacter</taxon>
    </lineage>
</organism>
<keyword evidence="3 4" id="KW-0472">Membrane</keyword>